<evidence type="ECO:0000256" key="1">
    <source>
        <dbReference type="SAM" id="SignalP"/>
    </source>
</evidence>
<feature type="signal peptide" evidence="1">
    <location>
        <begin position="1"/>
        <end position="19"/>
    </location>
</feature>
<dbReference type="EMBL" id="GGFM01012200">
    <property type="protein sequence ID" value="MBW32951.1"/>
    <property type="molecule type" value="Transcribed_RNA"/>
</dbReference>
<accession>A0A2M3ZWR6</accession>
<name>A0A2M3ZWR6_9DIPT</name>
<organism evidence="2">
    <name type="scientific">Anopheles braziliensis</name>
    <dbReference type="NCBI Taxonomy" id="58242"/>
    <lineage>
        <taxon>Eukaryota</taxon>
        <taxon>Metazoa</taxon>
        <taxon>Ecdysozoa</taxon>
        <taxon>Arthropoda</taxon>
        <taxon>Hexapoda</taxon>
        <taxon>Insecta</taxon>
        <taxon>Pterygota</taxon>
        <taxon>Neoptera</taxon>
        <taxon>Endopterygota</taxon>
        <taxon>Diptera</taxon>
        <taxon>Nematocera</taxon>
        <taxon>Culicoidea</taxon>
        <taxon>Culicidae</taxon>
        <taxon>Anophelinae</taxon>
        <taxon>Anopheles</taxon>
    </lineage>
</organism>
<dbReference type="AlphaFoldDB" id="A0A2M3ZWR6"/>
<feature type="chain" id="PRO_5014805034" evidence="1">
    <location>
        <begin position="20"/>
        <end position="92"/>
    </location>
</feature>
<sequence length="92" mass="10460">MFCYHSLLVLLLGSMFVQLHPGPHPGVISANRALHIPEESSLLVHLRGRRVAIFRTTPRYQWCTHPYPSTSPAQQHGEVINFTSSTIRARRD</sequence>
<protein>
    <submittedName>
        <fullName evidence="2">Putative secreted peptide</fullName>
    </submittedName>
</protein>
<keyword evidence="1" id="KW-0732">Signal</keyword>
<evidence type="ECO:0000313" key="2">
    <source>
        <dbReference type="EMBL" id="MBW32951.1"/>
    </source>
</evidence>
<proteinExistence type="predicted"/>
<reference evidence="2" key="1">
    <citation type="submission" date="2018-01" db="EMBL/GenBank/DDBJ databases">
        <title>An insight into the sialome of Amazonian anophelines.</title>
        <authorList>
            <person name="Ribeiro J.M."/>
            <person name="Scarpassa V."/>
            <person name="Calvo E."/>
        </authorList>
    </citation>
    <scope>NUCLEOTIDE SEQUENCE</scope>
    <source>
        <tissue evidence="2">Salivary glands</tissue>
    </source>
</reference>